<sequence>MIHITSASTKELKEVQNLAHHTWPDTFGDILSPEQIEYMLNWMYSLETLEKQQKNGHIFLLAKEKDECLGFAGIEPNQTPGQTKIHKIYILPTAQGKGIGKKLIQAIKEIALANNQSSLLLNVNKYNKGAISFYEYLGFVNIKEEVIDIGNGYVMDDYVFEMKL</sequence>
<dbReference type="AlphaFoldDB" id="A3I2E2"/>
<comment type="caution">
    <text evidence="2">The sequence shown here is derived from an EMBL/GenBank/DDBJ whole genome shotgun (WGS) entry which is preliminary data.</text>
</comment>
<reference evidence="2 3" key="1">
    <citation type="journal article" date="2011" name="J. Bacteriol.">
        <title>Complete genome sequence of Algoriphagus sp. PR1, bacterial prey of a colony-forming choanoflagellate.</title>
        <authorList>
            <person name="Alegado R.A."/>
            <person name="Ferriera S."/>
            <person name="Nusbaum C."/>
            <person name="Young S.K."/>
            <person name="Zeng Q."/>
            <person name="Imamovic A."/>
            <person name="Fairclough S.R."/>
            <person name="King N."/>
        </authorList>
    </citation>
    <scope>NUCLEOTIDE SEQUENCE [LARGE SCALE GENOMIC DNA]</scope>
    <source>
        <strain evidence="2 3">PR1</strain>
    </source>
</reference>
<evidence type="ECO:0000313" key="2">
    <source>
        <dbReference type="EMBL" id="EAZ79546.1"/>
    </source>
</evidence>
<accession>A3I2E2</accession>
<dbReference type="GO" id="GO:0016747">
    <property type="term" value="F:acyltransferase activity, transferring groups other than amino-acyl groups"/>
    <property type="evidence" value="ECO:0007669"/>
    <property type="project" value="InterPro"/>
</dbReference>
<dbReference type="Gene3D" id="3.40.630.30">
    <property type="match status" value="1"/>
</dbReference>
<dbReference type="STRING" id="388413.ALPR1_04868"/>
<dbReference type="RefSeq" id="WP_008198788.1">
    <property type="nucleotide sequence ID" value="NZ_CM001023.1"/>
</dbReference>
<gene>
    <name evidence="2" type="ORF">ALPR1_04868</name>
</gene>
<dbReference type="eggNOG" id="COG0456">
    <property type="taxonomic scope" value="Bacteria"/>
</dbReference>
<protein>
    <submittedName>
        <fullName evidence="2">Acetyltransferase, GNAT family</fullName>
    </submittedName>
</protein>
<dbReference type="PANTHER" id="PTHR43617:SF22">
    <property type="entry name" value="L-AMINO ACID N-ACETYLTRANSFERASE AAAT"/>
    <property type="match status" value="1"/>
</dbReference>
<dbReference type="InterPro" id="IPR016181">
    <property type="entry name" value="Acyl_CoA_acyltransferase"/>
</dbReference>
<evidence type="ECO:0000259" key="1">
    <source>
        <dbReference type="PROSITE" id="PS51186"/>
    </source>
</evidence>
<name>A3I2E2_9BACT</name>
<feature type="domain" description="N-acetyltransferase" evidence="1">
    <location>
        <begin position="2"/>
        <end position="164"/>
    </location>
</feature>
<proteinExistence type="predicted"/>
<dbReference type="CDD" id="cd04301">
    <property type="entry name" value="NAT_SF"/>
    <property type="match status" value="1"/>
</dbReference>
<dbReference type="OrthoDB" id="9800604at2"/>
<keyword evidence="3" id="KW-1185">Reference proteome</keyword>
<dbReference type="InterPro" id="IPR050276">
    <property type="entry name" value="MshD_Acetyltransferase"/>
</dbReference>
<dbReference type="Pfam" id="PF00583">
    <property type="entry name" value="Acetyltransf_1"/>
    <property type="match status" value="1"/>
</dbReference>
<evidence type="ECO:0000313" key="3">
    <source>
        <dbReference type="Proteomes" id="UP000003919"/>
    </source>
</evidence>
<dbReference type="SUPFAM" id="SSF55729">
    <property type="entry name" value="Acyl-CoA N-acyltransferases (Nat)"/>
    <property type="match status" value="1"/>
</dbReference>
<dbReference type="InterPro" id="IPR000182">
    <property type="entry name" value="GNAT_dom"/>
</dbReference>
<dbReference type="Proteomes" id="UP000003919">
    <property type="component" value="Chromosome"/>
</dbReference>
<dbReference type="PANTHER" id="PTHR43617">
    <property type="entry name" value="L-AMINO ACID N-ACETYLTRANSFERASE"/>
    <property type="match status" value="1"/>
</dbReference>
<dbReference type="PROSITE" id="PS51186">
    <property type="entry name" value="GNAT"/>
    <property type="match status" value="1"/>
</dbReference>
<dbReference type="EMBL" id="AAXU02000001">
    <property type="protein sequence ID" value="EAZ79546.1"/>
    <property type="molecule type" value="Genomic_DNA"/>
</dbReference>
<dbReference type="HOGENOM" id="CLU_013985_18_4_10"/>
<dbReference type="EMBL" id="CM001023">
    <property type="protein sequence ID" value="EAZ79546.1"/>
    <property type="molecule type" value="Genomic_DNA"/>
</dbReference>
<organism evidence="2 3">
    <name type="scientific">Algoriphagus machipongonensis</name>
    <dbReference type="NCBI Taxonomy" id="388413"/>
    <lineage>
        <taxon>Bacteria</taxon>
        <taxon>Pseudomonadati</taxon>
        <taxon>Bacteroidota</taxon>
        <taxon>Cytophagia</taxon>
        <taxon>Cytophagales</taxon>
        <taxon>Cyclobacteriaceae</taxon>
        <taxon>Algoriphagus</taxon>
    </lineage>
</organism>